<comment type="caution">
    <text evidence="1">The sequence shown here is derived from an EMBL/GenBank/DDBJ whole genome shotgun (WGS) entry which is preliminary data.</text>
</comment>
<sequence>MTAVVSPAAPTAADTEFDIENRVVDIDPEMAGGGLVLVLVELASGLEVNNMPAIGSHFGVEGSHRLLLLLLNRSGRE</sequence>
<name>A0ACC0GYW1_9ERIC</name>
<protein>
    <submittedName>
        <fullName evidence="1">Uncharacterized protein</fullName>
    </submittedName>
</protein>
<dbReference type="Proteomes" id="UP001060215">
    <property type="component" value="Chromosome 7"/>
</dbReference>
<keyword evidence="2" id="KW-1185">Reference proteome</keyword>
<proteinExistence type="predicted"/>
<evidence type="ECO:0000313" key="2">
    <source>
        <dbReference type="Proteomes" id="UP001060215"/>
    </source>
</evidence>
<organism evidence="1 2">
    <name type="scientific">Camellia lanceoleosa</name>
    <dbReference type="NCBI Taxonomy" id="1840588"/>
    <lineage>
        <taxon>Eukaryota</taxon>
        <taxon>Viridiplantae</taxon>
        <taxon>Streptophyta</taxon>
        <taxon>Embryophyta</taxon>
        <taxon>Tracheophyta</taxon>
        <taxon>Spermatophyta</taxon>
        <taxon>Magnoliopsida</taxon>
        <taxon>eudicotyledons</taxon>
        <taxon>Gunneridae</taxon>
        <taxon>Pentapetalae</taxon>
        <taxon>asterids</taxon>
        <taxon>Ericales</taxon>
        <taxon>Theaceae</taxon>
        <taxon>Camellia</taxon>
    </lineage>
</organism>
<reference evidence="1 2" key="1">
    <citation type="journal article" date="2022" name="Plant J.">
        <title>Chromosome-level genome of Camellia lanceoleosa provides a valuable resource for understanding genome evolution and self-incompatibility.</title>
        <authorList>
            <person name="Gong W."/>
            <person name="Xiao S."/>
            <person name="Wang L."/>
            <person name="Liao Z."/>
            <person name="Chang Y."/>
            <person name="Mo W."/>
            <person name="Hu G."/>
            <person name="Li W."/>
            <person name="Zhao G."/>
            <person name="Zhu H."/>
            <person name="Hu X."/>
            <person name="Ji K."/>
            <person name="Xiang X."/>
            <person name="Song Q."/>
            <person name="Yuan D."/>
            <person name="Jin S."/>
            <person name="Zhang L."/>
        </authorList>
    </citation>
    <scope>NUCLEOTIDE SEQUENCE [LARGE SCALE GENOMIC DNA]</scope>
    <source>
        <strain evidence="1">SQ_2022a</strain>
    </source>
</reference>
<accession>A0ACC0GYW1</accession>
<dbReference type="EMBL" id="CM045764">
    <property type="protein sequence ID" value="KAI8006363.1"/>
    <property type="molecule type" value="Genomic_DNA"/>
</dbReference>
<evidence type="ECO:0000313" key="1">
    <source>
        <dbReference type="EMBL" id="KAI8006363.1"/>
    </source>
</evidence>
<gene>
    <name evidence="1" type="ORF">LOK49_LG07G02221</name>
</gene>